<dbReference type="AlphaFoldDB" id="A0A140DRX2"/>
<dbReference type="STRING" id="1702221.AALO17_02650"/>
<accession>A0A140DRX2</accession>
<dbReference type="KEGG" id="fro:AALO17_02650"/>
<keyword evidence="2" id="KW-1185">Reference proteome</keyword>
<sequence>MLMNRFRHGLMVCEAVSEMVQGLRRNSHPLPAFPELQDPAERLSFAALFSYAGLLPSVPLFTLLAAPPEIILHEIAEGF</sequence>
<dbReference type="EMBL" id="CP011391">
    <property type="protein sequence ID" value="AMK53399.1"/>
    <property type="molecule type" value="Genomic_DNA"/>
</dbReference>
<evidence type="ECO:0000313" key="1">
    <source>
        <dbReference type="EMBL" id="AMK53399.1"/>
    </source>
</evidence>
<gene>
    <name evidence="1" type="ORF">AALO17_02650</name>
</gene>
<evidence type="ECO:0000313" key="2">
    <source>
        <dbReference type="Proteomes" id="UP000069771"/>
    </source>
</evidence>
<protein>
    <submittedName>
        <fullName evidence="1">Uncharacterized protein</fullName>
    </submittedName>
</protein>
<dbReference type="Proteomes" id="UP000069771">
    <property type="component" value="Chromosome"/>
</dbReference>
<name>A0A140DRX2_9FIRM</name>
<reference evidence="1 2" key="1">
    <citation type="journal article" date="2016" name="Gut Pathog.">
        <title>Whole genome sequencing of "Faecalibaculum rodentium" ALO17, isolated from C57BL/6J laboratory mouse feces.</title>
        <authorList>
            <person name="Lim S."/>
            <person name="Chang D.H."/>
            <person name="Ahn S."/>
            <person name="Kim B.C."/>
        </authorList>
    </citation>
    <scope>NUCLEOTIDE SEQUENCE [LARGE SCALE GENOMIC DNA]</scope>
    <source>
        <strain evidence="1 2">Alo17</strain>
    </source>
</reference>
<proteinExistence type="predicted"/>
<organism evidence="1 2">
    <name type="scientific">Faecalibaculum rodentium</name>
    <dbReference type="NCBI Taxonomy" id="1702221"/>
    <lineage>
        <taxon>Bacteria</taxon>
        <taxon>Bacillati</taxon>
        <taxon>Bacillota</taxon>
        <taxon>Erysipelotrichia</taxon>
        <taxon>Erysipelotrichales</taxon>
        <taxon>Erysipelotrichaceae</taxon>
        <taxon>Faecalibaculum</taxon>
    </lineage>
</organism>